<dbReference type="Gene3D" id="3.40.190.10">
    <property type="entry name" value="Periplasmic binding protein-like II"/>
    <property type="match status" value="2"/>
</dbReference>
<evidence type="ECO:0000256" key="2">
    <source>
        <dbReference type="ARBA" id="ARBA00008520"/>
    </source>
</evidence>
<evidence type="ECO:0000313" key="7">
    <source>
        <dbReference type="EMBL" id="MDQ0469666.1"/>
    </source>
</evidence>
<evidence type="ECO:0000313" key="8">
    <source>
        <dbReference type="Proteomes" id="UP001242480"/>
    </source>
</evidence>
<organism evidence="7 8">
    <name type="scientific">Labrys wisconsinensis</name>
    <dbReference type="NCBI Taxonomy" id="425677"/>
    <lineage>
        <taxon>Bacteria</taxon>
        <taxon>Pseudomonadati</taxon>
        <taxon>Pseudomonadota</taxon>
        <taxon>Alphaproteobacteria</taxon>
        <taxon>Hyphomicrobiales</taxon>
        <taxon>Xanthobacteraceae</taxon>
        <taxon>Labrys</taxon>
    </lineage>
</organism>
<dbReference type="InterPro" id="IPR050490">
    <property type="entry name" value="Bact_solute-bd_prot1"/>
</dbReference>
<dbReference type="SUPFAM" id="SSF53850">
    <property type="entry name" value="Periplasmic binding protein-like II"/>
    <property type="match status" value="1"/>
</dbReference>
<evidence type="ECO:0000256" key="5">
    <source>
        <dbReference type="ARBA" id="ARBA00022764"/>
    </source>
</evidence>
<feature type="signal peptide" evidence="6">
    <location>
        <begin position="1"/>
        <end position="28"/>
    </location>
</feature>
<comment type="subcellular location">
    <subcellularLocation>
        <location evidence="1">Periplasm</location>
    </subcellularLocation>
</comment>
<dbReference type="RefSeq" id="WP_370881949.1">
    <property type="nucleotide sequence ID" value="NZ_JAUSVX010000004.1"/>
</dbReference>
<sequence>MTMTKRSLLKSGLAAAIALGALSSAAAAEELSALFMSQAAYSESDVRAMTAAFEKANPGTTVKLEFVPYEALYDKIVASKAAGSAGYDVVLYDVIWPANFAENGVLADVTDKVAAMDKSQVFDGAWATVTYGGKYYGMPWILDTKYLFYNTEMLQKAGISAPPKTWAELNDQAKIIKDKGLVQYPIVWSWSQAEAVVCDYTTLTAAFQGEFFKDGKPAFDKGGSLDAVKYMVDSLKSGLSNPNSKEYLEEDVRKVFSAGDAAFALNWTYMYQMAQKPEESKVVGKVGVVPAPGVAGKTQASAVNGSMGLGITASSTKKDLAWKYIAYMTSQPVQNQYAQLSLPIWKSSYTDPAVTKGQEPVVAAADVSIGIMASRPQSTSYPELSTLLQTAIQNALTGKATPEAALADAAAAAARIR</sequence>
<comment type="similarity">
    <text evidence="2">Belongs to the bacterial solute-binding protein 1 family.</text>
</comment>
<dbReference type="EMBL" id="JAUSVX010000004">
    <property type="protein sequence ID" value="MDQ0469666.1"/>
    <property type="molecule type" value="Genomic_DNA"/>
</dbReference>
<comment type="caution">
    <text evidence="7">The sequence shown here is derived from an EMBL/GenBank/DDBJ whole genome shotgun (WGS) entry which is preliminary data.</text>
</comment>
<dbReference type="PANTHER" id="PTHR43649:SF34">
    <property type="entry name" value="ABC TRANSPORTER PERIPLASMIC-BINDING PROTEIN YCJN-RELATED"/>
    <property type="match status" value="1"/>
</dbReference>
<evidence type="ECO:0000256" key="6">
    <source>
        <dbReference type="SAM" id="SignalP"/>
    </source>
</evidence>
<name>A0ABU0J812_9HYPH</name>
<proteinExistence type="inferred from homology"/>
<dbReference type="InterPro" id="IPR006059">
    <property type="entry name" value="SBP"/>
</dbReference>
<evidence type="ECO:0000256" key="4">
    <source>
        <dbReference type="ARBA" id="ARBA00022729"/>
    </source>
</evidence>
<keyword evidence="7" id="KW-0762">Sugar transport</keyword>
<dbReference type="Proteomes" id="UP001242480">
    <property type="component" value="Unassembled WGS sequence"/>
</dbReference>
<dbReference type="PANTHER" id="PTHR43649">
    <property type="entry name" value="ARABINOSE-BINDING PROTEIN-RELATED"/>
    <property type="match status" value="1"/>
</dbReference>
<keyword evidence="5" id="KW-0574">Periplasm</keyword>
<gene>
    <name evidence="7" type="ORF">QO011_002682</name>
</gene>
<evidence type="ECO:0000256" key="3">
    <source>
        <dbReference type="ARBA" id="ARBA00022448"/>
    </source>
</evidence>
<keyword evidence="4 6" id="KW-0732">Signal</keyword>
<reference evidence="7 8" key="1">
    <citation type="submission" date="2023-07" db="EMBL/GenBank/DDBJ databases">
        <title>Genomic Encyclopedia of Type Strains, Phase IV (KMG-IV): sequencing the most valuable type-strain genomes for metagenomic binning, comparative biology and taxonomic classification.</title>
        <authorList>
            <person name="Goeker M."/>
        </authorList>
    </citation>
    <scope>NUCLEOTIDE SEQUENCE [LARGE SCALE GENOMIC DNA]</scope>
    <source>
        <strain evidence="7 8">DSM 19619</strain>
    </source>
</reference>
<protein>
    <submittedName>
        <fullName evidence="7">Multiple sugar transport system substrate-binding protein</fullName>
    </submittedName>
</protein>
<evidence type="ECO:0000256" key="1">
    <source>
        <dbReference type="ARBA" id="ARBA00004418"/>
    </source>
</evidence>
<keyword evidence="8" id="KW-1185">Reference proteome</keyword>
<dbReference type="Pfam" id="PF01547">
    <property type="entry name" value="SBP_bac_1"/>
    <property type="match status" value="1"/>
</dbReference>
<feature type="chain" id="PRO_5045804604" evidence="6">
    <location>
        <begin position="29"/>
        <end position="417"/>
    </location>
</feature>
<keyword evidence="3" id="KW-0813">Transport</keyword>
<dbReference type="InterPro" id="IPR006311">
    <property type="entry name" value="TAT_signal"/>
</dbReference>
<accession>A0ABU0J812</accession>
<dbReference type="PROSITE" id="PS51318">
    <property type="entry name" value="TAT"/>
    <property type="match status" value="1"/>
</dbReference>